<name>T1DDP4_9DIPT</name>
<protein>
    <submittedName>
        <fullName evidence="2">Uncharacterized protein</fullName>
    </submittedName>
</protein>
<keyword evidence="1" id="KW-0812">Transmembrane</keyword>
<accession>T1DDP4</accession>
<sequence>HVLVISCFYLSIISFHSCHFGLVFPIFNLNVISSYFIENCLFPINFPLFETIKSNFIPCFLLKSVHLDGFSKFHLFLCLFFHFLVLSTFVTFLLSFHSGSGSLVHSLVFLSICHTYTLLWCRNF</sequence>
<feature type="transmembrane region" description="Helical" evidence="1">
    <location>
        <begin position="7"/>
        <end position="27"/>
    </location>
</feature>
<evidence type="ECO:0000313" key="2">
    <source>
        <dbReference type="EMBL" id="JAA93495.1"/>
    </source>
</evidence>
<keyword evidence="1" id="KW-0472">Membrane</keyword>
<feature type="transmembrane region" description="Helical" evidence="1">
    <location>
        <begin position="102"/>
        <end position="121"/>
    </location>
</feature>
<reference evidence="2" key="1">
    <citation type="journal article" date="2013" name="BMC Genomics">
        <title>A deep insight into the sialotranscriptome of the mosquito, Psorophora albipes.</title>
        <authorList>
            <person name="Chagas A.C."/>
            <person name="Calvo E."/>
            <person name="Rios-Velasquez C.M."/>
            <person name="Pessoa F.A."/>
            <person name="Medeiros J.F."/>
            <person name="Ribeiro J.M."/>
        </authorList>
    </citation>
    <scope>NUCLEOTIDE SEQUENCE</scope>
</reference>
<proteinExistence type="evidence at transcript level"/>
<feature type="transmembrane region" description="Helical" evidence="1">
    <location>
        <begin position="73"/>
        <end position="96"/>
    </location>
</feature>
<keyword evidence="1" id="KW-1133">Transmembrane helix</keyword>
<dbReference type="EMBL" id="GALA01001357">
    <property type="protein sequence ID" value="JAA93495.1"/>
    <property type="molecule type" value="mRNA"/>
</dbReference>
<evidence type="ECO:0000256" key="1">
    <source>
        <dbReference type="SAM" id="Phobius"/>
    </source>
</evidence>
<organism evidence="2">
    <name type="scientific">Psorophora albipes</name>
    <dbReference type="NCBI Taxonomy" id="869069"/>
    <lineage>
        <taxon>Eukaryota</taxon>
        <taxon>Metazoa</taxon>
        <taxon>Ecdysozoa</taxon>
        <taxon>Arthropoda</taxon>
        <taxon>Hexapoda</taxon>
        <taxon>Insecta</taxon>
        <taxon>Pterygota</taxon>
        <taxon>Neoptera</taxon>
        <taxon>Endopterygota</taxon>
        <taxon>Diptera</taxon>
        <taxon>Nematocera</taxon>
        <taxon>Culicoidea</taxon>
        <taxon>Culicidae</taxon>
        <taxon>Culicinae</taxon>
        <taxon>Aedini</taxon>
        <taxon>Psorophora</taxon>
    </lineage>
</organism>
<dbReference type="AlphaFoldDB" id="T1DDP4"/>
<feature type="non-terminal residue" evidence="2">
    <location>
        <position position="1"/>
    </location>
</feature>